<evidence type="ECO:0000256" key="10">
    <source>
        <dbReference type="ARBA" id="ARBA00047475"/>
    </source>
</evidence>
<evidence type="ECO:0000256" key="7">
    <source>
        <dbReference type="ARBA" id="ARBA00022729"/>
    </source>
</evidence>
<keyword evidence="4" id="KW-0328">Glycosyltransferase</keyword>
<reference evidence="12" key="1">
    <citation type="submission" date="2020-10" db="EMBL/GenBank/DDBJ databases">
        <authorList>
            <person name="Kikuchi T."/>
        </authorList>
    </citation>
    <scope>NUCLEOTIDE SEQUENCE</scope>
    <source>
        <strain evidence="12">NKZ352</strain>
    </source>
</reference>
<evidence type="ECO:0000256" key="2">
    <source>
        <dbReference type="ARBA" id="ARBA00009995"/>
    </source>
</evidence>
<name>A0A8S1HRV2_9PELO</name>
<keyword evidence="9 11" id="KW-0472">Membrane</keyword>
<keyword evidence="8 11" id="KW-1133">Transmembrane helix</keyword>
<dbReference type="InterPro" id="IPR050271">
    <property type="entry name" value="UDP-glycosyltransferase"/>
</dbReference>
<dbReference type="CDD" id="cd03784">
    <property type="entry name" value="GT1_Gtf-like"/>
    <property type="match status" value="1"/>
</dbReference>
<keyword evidence="13" id="KW-1185">Reference proteome</keyword>
<comment type="similarity">
    <text evidence="2">Belongs to the UDP-glycosyltransferase family.</text>
</comment>
<dbReference type="PANTHER" id="PTHR48043:SF23">
    <property type="entry name" value="UDP-GLUCURONOSYLTRANSFERASE"/>
    <property type="match status" value="1"/>
</dbReference>
<evidence type="ECO:0000256" key="9">
    <source>
        <dbReference type="ARBA" id="ARBA00023136"/>
    </source>
</evidence>
<comment type="subcellular location">
    <subcellularLocation>
        <location evidence="1">Membrane</location>
        <topology evidence="1">Single-pass membrane protein</topology>
    </subcellularLocation>
</comment>
<dbReference type="OrthoDB" id="5835829at2759"/>
<evidence type="ECO:0000256" key="5">
    <source>
        <dbReference type="ARBA" id="ARBA00022679"/>
    </source>
</evidence>
<comment type="catalytic activity">
    <reaction evidence="10">
        <text>glucuronate acceptor + UDP-alpha-D-glucuronate = acceptor beta-D-glucuronoside + UDP + H(+)</text>
        <dbReference type="Rhea" id="RHEA:21032"/>
        <dbReference type="ChEBI" id="CHEBI:15378"/>
        <dbReference type="ChEBI" id="CHEBI:58052"/>
        <dbReference type="ChEBI" id="CHEBI:58223"/>
        <dbReference type="ChEBI" id="CHEBI:132367"/>
        <dbReference type="ChEBI" id="CHEBI:132368"/>
        <dbReference type="EC" id="2.4.1.17"/>
    </reaction>
</comment>
<sequence>MLVALFGAFLVGQSFAYNYLVYNPLFAHSHASFLGKLADTLTDAGHNVTMFAPVMNYRLAEKPVTKSTTDIITMEPDEYLNDFQHQMDNADFGLYWIHNTDVFSTQQMIDVFNMTFHRQCELLSENQQVLQRLKNKKYDVILFEPFNVCAFNLRRFLEIPTMIISTSLPLDEHTSRYIGEPIPASYVPGLWSHFGEVMNLKERMWNVFEQLFYRDATASLQPEIFRKLGVEPYDITEEFSKTSFVFVNSNPYIDFPRPTLHKTVGIGGITVNVTKIRQQTLEKNWHELLNAKTKTVLVSFGSVMFSKDMPIEYKLNLVRVMKSFPDVTFIWKYEDDDVSFAKDASNIVFTNWVPQSSLLADARLSAFVTHAGLASATELSYLGIPAITVPLFADQMRNARMLERHGNSISIDKLDLGHYETIKDALQRILYEEEFTKNAKLLAEQLATQPISPRELVIRHAEFAAKFGQIASLDPQGRKLSTFQYYLGDVALVILATVFLVSLLLLKFFRLLSSFLFRSRSSKRKTE</sequence>
<dbReference type="GO" id="GO:0016020">
    <property type="term" value="C:membrane"/>
    <property type="evidence" value="ECO:0007669"/>
    <property type="project" value="UniProtKB-SubCell"/>
</dbReference>
<protein>
    <recommendedName>
        <fullName evidence="3">glucuronosyltransferase</fullName>
        <ecNumber evidence="3">2.4.1.17</ecNumber>
    </recommendedName>
</protein>
<proteinExistence type="inferred from homology"/>
<gene>
    <name evidence="12" type="ORF">CAUJ_LOCUS13501</name>
</gene>
<dbReference type="EMBL" id="CAJGYM010000099">
    <property type="protein sequence ID" value="CAD6197592.1"/>
    <property type="molecule type" value="Genomic_DNA"/>
</dbReference>
<dbReference type="InterPro" id="IPR002213">
    <property type="entry name" value="UDP_glucos_trans"/>
</dbReference>
<evidence type="ECO:0000256" key="3">
    <source>
        <dbReference type="ARBA" id="ARBA00012544"/>
    </source>
</evidence>
<evidence type="ECO:0000313" key="13">
    <source>
        <dbReference type="Proteomes" id="UP000835052"/>
    </source>
</evidence>
<evidence type="ECO:0000256" key="4">
    <source>
        <dbReference type="ARBA" id="ARBA00022676"/>
    </source>
</evidence>
<dbReference type="PANTHER" id="PTHR48043">
    <property type="entry name" value="EG:EG0003.4 PROTEIN-RELATED"/>
    <property type="match status" value="1"/>
</dbReference>
<feature type="transmembrane region" description="Helical" evidence="11">
    <location>
        <begin position="485"/>
        <end position="509"/>
    </location>
</feature>
<dbReference type="Proteomes" id="UP000835052">
    <property type="component" value="Unassembled WGS sequence"/>
</dbReference>
<dbReference type="AlphaFoldDB" id="A0A8S1HRV2"/>
<evidence type="ECO:0000313" key="12">
    <source>
        <dbReference type="EMBL" id="CAD6197592.1"/>
    </source>
</evidence>
<organism evidence="12 13">
    <name type="scientific">Caenorhabditis auriculariae</name>
    <dbReference type="NCBI Taxonomy" id="2777116"/>
    <lineage>
        <taxon>Eukaryota</taxon>
        <taxon>Metazoa</taxon>
        <taxon>Ecdysozoa</taxon>
        <taxon>Nematoda</taxon>
        <taxon>Chromadorea</taxon>
        <taxon>Rhabditida</taxon>
        <taxon>Rhabditina</taxon>
        <taxon>Rhabditomorpha</taxon>
        <taxon>Rhabditoidea</taxon>
        <taxon>Rhabditidae</taxon>
        <taxon>Peloderinae</taxon>
        <taxon>Caenorhabditis</taxon>
    </lineage>
</organism>
<keyword evidence="5" id="KW-0808">Transferase</keyword>
<dbReference type="GO" id="GO:0015020">
    <property type="term" value="F:glucuronosyltransferase activity"/>
    <property type="evidence" value="ECO:0007669"/>
    <property type="project" value="UniProtKB-EC"/>
</dbReference>
<keyword evidence="7" id="KW-0732">Signal</keyword>
<evidence type="ECO:0000256" key="6">
    <source>
        <dbReference type="ARBA" id="ARBA00022692"/>
    </source>
</evidence>
<dbReference type="Gene3D" id="3.40.50.2000">
    <property type="entry name" value="Glycogen Phosphorylase B"/>
    <property type="match status" value="2"/>
</dbReference>
<dbReference type="FunFam" id="3.40.50.2000:FF:000038">
    <property type="entry name" value="UDP-GlucuronosylTransferase"/>
    <property type="match status" value="1"/>
</dbReference>
<evidence type="ECO:0000256" key="11">
    <source>
        <dbReference type="SAM" id="Phobius"/>
    </source>
</evidence>
<dbReference type="Pfam" id="PF00201">
    <property type="entry name" value="UDPGT"/>
    <property type="match status" value="1"/>
</dbReference>
<comment type="caution">
    <text evidence="12">The sequence shown here is derived from an EMBL/GenBank/DDBJ whole genome shotgun (WGS) entry which is preliminary data.</text>
</comment>
<dbReference type="EC" id="2.4.1.17" evidence="3"/>
<evidence type="ECO:0000256" key="1">
    <source>
        <dbReference type="ARBA" id="ARBA00004167"/>
    </source>
</evidence>
<dbReference type="SUPFAM" id="SSF53756">
    <property type="entry name" value="UDP-Glycosyltransferase/glycogen phosphorylase"/>
    <property type="match status" value="1"/>
</dbReference>
<accession>A0A8S1HRV2</accession>
<keyword evidence="6 11" id="KW-0812">Transmembrane</keyword>
<evidence type="ECO:0000256" key="8">
    <source>
        <dbReference type="ARBA" id="ARBA00022989"/>
    </source>
</evidence>